<reference evidence="1 2" key="1">
    <citation type="submission" date="2019-02" db="EMBL/GenBank/DDBJ databases">
        <title>Genome sequencing of the rare red list fungi Hericium alpestre (H. flagellum).</title>
        <authorList>
            <person name="Buettner E."/>
            <person name="Kellner H."/>
        </authorList>
    </citation>
    <scope>NUCLEOTIDE SEQUENCE [LARGE SCALE GENOMIC DNA]</scope>
    <source>
        <strain evidence="1 2">DSM 108284</strain>
    </source>
</reference>
<comment type="caution">
    <text evidence="1">The sequence shown here is derived from an EMBL/GenBank/DDBJ whole genome shotgun (WGS) entry which is preliminary data.</text>
</comment>
<keyword evidence="2" id="KW-1185">Reference proteome</keyword>
<dbReference type="EMBL" id="SFCI01001699">
    <property type="protein sequence ID" value="TFY75147.1"/>
    <property type="molecule type" value="Genomic_DNA"/>
</dbReference>
<proteinExistence type="predicted"/>
<evidence type="ECO:0000313" key="2">
    <source>
        <dbReference type="Proteomes" id="UP000298061"/>
    </source>
</evidence>
<protein>
    <submittedName>
        <fullName evidence="1">Uncharacterized protein</fullName>
    </submittedName>
</protein>
<organism evidence="1 2">
    <name type="scientific">Hericium alpestre</name>
    <dbReference type="NCBI Taxonomy" id="135208"/>
    <lineage>
        <taxon>Eukaryota</taxon>
        <taxon>Fungi</taxon>
        <taxon>Dikarya</taxon>
        <taxon>Basidiomycota</taxon>
        <taxon>Agaricomycotina</taxon>
        <taxon>Agaricomycetes</taxon>
        <taxon>Russulales</taxon>
        <taxon>Hericiaceae</taxon>
        <taxon>Hericium</taxon>
    </lineage>
</organism>
<name>A0A4Y9ZM37_9AGAM</name>
<dbReference type="AlphaFoldDB" id="A0A4Y9ZM37"/>
<dbReference type="Proteomes" id="UP000298061">
    <property type="component" value="Unassembled WGS sequence"/>
</dbReference>
<gene>
    <name evidence="1" type="ORF">EWM64_g8865</name>
</gene>
<evidence type="ECO:0000313" key="1">
    <source>
        <dbReference type="EMBL" id="TFY75147.1"/>
    </source>
</evidence>
<accession>A0A4Y9ZM37</accession>
<sequence>MYGITVLHALGDPQFIAYVGANHPLPALAAENAKVIERWRAEREEAKRVDVLDESAALPEKDWNMQVEDAVVGLWFAASHADRLVMMK</sequence>